<dbReference type="Gene3D" id="3.40.50.720">
    <property type="entry name" value="NAD(P)-binding Rossmann-like Domain"/>
    <property type="match status" value="1"/>
</dbReference>
<proteinExistence type="inferred from homology"/>
<protein>
    <submittedName>
        <fullName evidence="4">Ketoacyl reductase</fullName>
    </submittedName>
</protein>
<dbReference type="AlphaFoldDB" id="A0A2N6KJ88"/>
<evidence type="ECO:0000256" key="3">
    <source>
        <dbReference type="RuleBase" id="RU000363"/>
    </source>
</evidence>
<comment type="similarity">
    <text evidence="1 3">Belongs to the short-chain dehydrogenases/reductases (SDR) family.</text>
</comment>
<gene>
    <name evidence="4" type="ORF">CEN50_06685</name>
</gene>
<evidence type="ECO:0000256" key="1">
    <source>
        <dbReference type="ARBA" id="ARBA00006484"/>
    </source>
</evidence>
<dbReference type="PANTHER" id="PTHR44196">
    <property type="entry name" value="DEHYDROGENASE/REDUCTASE SDR FAMILY MEMBER 7B"/>
    <property type="match status" value="1"/>
</dbReference>
<dbReference type="GO" id="GO:0016020">
    <property type="term" value="C:membrane"/>
    <property type="evidence" value="ECO:0007669"/>
    <property type="project" value="TreeGrafter"/>
</dbReference>
<dbReference type="Pfam" id="PF00106">
    <property type="entry name" value="adh_short"/>
    <property type="match status" value="1"/>
</dbReference>
<dbReference type="GO" id="GO:0016491">
    <property type="term" value="F:oxidoreductase activity"/>
    <property type="evidence" value="ECO:0007669"/>
    <property type="project" value="UniProtKB-KW"/>
</dbReference>
<accession>A0A2N6KJ88</accession>
<organism evidence="4 5">
    <name type="scientific">Fischerella thermalis CCMEE 5268</name>
    <dbReference type="NCBI Taxonomy" id="2019662"/>
    <lineage>
        <taxon>Bacteria</taxon>
        <taxon>Bacillati</taxon>
        <taxon>Cyanobacteriota</taxon>
        <taxon>Cyanophyceae</taxon>
        <taxon>Nostocales</taxon>
        <taxon>Hapalosiphonaceae</taxon>
        <taxon>Fischerella</taxon>
    </lineage>
</organism>
<dbReference type="PRINTS" id="PR00080">
    <property type="entry name" value="SDRFAMILY"/>
</dbReference>
<name>A0A2N6KJ88_9CYAN</name>
<dbReference type="PANTHER" id="PTHR44196:SF1">
    <property type="entry name" value="DEHYDROGENASE_REDUCTASE SDR FAMILY MEMBER 7B"/>
    <property type="match status" value="1"/>
</dbReference>
<dbReference type="InterPro" id="IPR020904">
    <property type="entry name" value="Sc_DH/Rdtase_CS"/>
</dbReference>
<reference evidence="4 5" key="1">
    <citation type="submission" date="2017-07" db="EMBL/GenBank/DDBJ databases">
        <title>Genomes of Fischerella (Mastigocladus) sp. strains.</title>
        <authorList>
            <person name="Miller S.R."/>
        </authorList>
    </citation>
    <scope>NUCLEOTIDE SEQUENCE [LARGE SCALE GENOMIC DNA]</scope>
    <source>
        <strain evidence="4 5">CCMEE 5268</strain>
    </source>
</reference>
<evidence type="ECO:0000313" key="4">
    <source>
        <dbReference type="EMBL" id="PLZ99620.1"/>
    </source>
</evidence>
<dbReference type="PROSITE" id="PS00061">
    <property type="entry name" value="ADH_SHORT"/>
    <property type="match status" value="1"/>
</dbReference>
<dbReference type="EMBL" id="NMQA01000066">
    <property type="protein sequence ID" value="PLZ99620.1"/>
    <property type="molecule type" value="Genomic_DNA"/>
</dbReference>
<keyword evidence="2" id="KW-0560">Oxidoreductase</keyword>
<dbReference type="SUPFAM" id="SSF51735">
    <property type="entry name" value="NAD(P)-binding Rossmann-fold domains"/>
    <property type="match status" value="1"/>
</dbReference>
<dbReference type="Proteomes" id="UP000235025">
    <property type="component" value="Unassembled WGS sequence"/>
</dbReference>
<dbReference type="InterPro" id="IPR036291">
    <property type="entry name" value="NAD(P)-bd_dom_sf"/>
</dbReference>
<dbReference type="PRINTS" id="PR00081">
    <property type="entry name" value="GDHRDH"/>
</dbReference>
<comment type="caution">
    <text evidence="4">The sequence shown here is derived from an EMBL/GenBank/DDBJ whole genome shotgun (WGS) entry which is preliminary data.</text>
</comment>
<dbReference type="RefSeq" id="WP_102171982.1">
    <property type="nucleotide sequence ID" value="NZ_NMQA01000066.1"/>
</dbReference>
<evidence type="ECO:0000313" key="5">
    <source>
        <dbReference type="Proteomes" id="UP000235025"/>
    </source>
</evidence>
<sequence length="282" mass="30460">MTILANKTVLLTGASRGLGVYIAHALAKEQATVIGISRSKSGLDKTCNEVQALGGHFIGFTFDIRDLENLSALIQHIHNTITPVDILINNTGVEIYQSFTNYSLEDLQSVLTTNLLAAMELTRLLLPSMLERGNGHIVNISSLAGKKGVPYNSIYSASKAGLIMWTDSLRQELVGTGIKFSAICPGYISETGMTVDSGLPTPILAGISTPEEVAKAVIRAIQKNKAEVIINESPVAEFLTKVIFGIGQVAPQFVDAVYRWIAITKLNQMRAENVAKGQYKRA</sequence>
<evidence type="ECO:0000256" key="2">
    <source>
        <dbReference type="ARBA" id="ARBA00023002"/>
    </source>
</evidence>
<dbReference type="InterPro" id="IPR002347">
    <property type="entry name" value="SDR_fam"/>
</dbReference>